<comment type="caution">
    <text evidence="4">The sequence shown here is derived from an EMBL/GenBank/DDBJ whole genome shotgun (WGS) entry which is preliminary data.</text>
</comment>
<name>A0ABW2WZ08_9ACTN</name>
<evidence type="ECO:0000313" key="5">
    <source>
        <dbReference type="Proteomes" id="UP001596915"/>
    </source>
</evidence>
<protein>
    <submittedName>
        <fullName evidence="4">Thiamine pyrophosphate-binding protein</fullName>
    </submittedName>
</protein>
<evidence type="ECO:0000256" key="1">
    <source>
        <dbReference type="ARBA" id="ARBA00007812"/>
    </source>
</evidence>
<evidence type="ECO:0000259" key="3">
    <source>
        <dbReference type="Pfam" id="PF02776"/>
    </source>
</evidence>
<feature type="domain" description="Thiamine pyrophosphate enzyme N-terminal TPP-binding" evidence="3">
    <location>
        <begin position="3"/>
        <end position="85"/>
    </location>
</feature>
<proteinExistence type="inferred from homology"/>
<dbReference type="Proteomes" id="UP001596915">
    <property type="component" value="Unassembled WGS sequence"/>
</dbReference>
<gene>
    <name evidence="4" type="ORF">ACFQ2K_27235</name>
</gene>
<dbReference type="PANTHER" id="PTHR18968">
    <property type="entry name" value="THIAMINE PYROPHOSPHATE ENZYMES"/>
    <property type="match status" value="1"/>
</dbReference>
<dbReference type="InterPro" id="IPR029061">
    <property type="entry name" value="THDP-binding"/>
</dbReference>
<dbReference type="InterPro" id="IPR045229">
    <property type="entry name" value="TPP_enz"/>
</dbReference>
<keyword evidence="5" id="KW-1185">Reference proteome</keyword>
<evidence type="ECO:0000256" key="2">
    <source>
        <dbReference type="SAM" id="MobiDB-lite"/>
    </source>
</evidence>
<dbReference type="SUPFAM" id="SSF52518">
    <property type="entry name" value="Thiamin diphosphate-binding fold (THDP-binding)"/>
    <property type="match status" value="1"/>
</dbReference>
<dbReference type="Gene3D" id="3.40.50.970">
    <property type="match status" value="1"/>
</dbReference>
<reference evidence="5" key="1">
    <citation type="journal article" date="2019" name="Int. J. Syst. Evol. Microbiol.">
        <title>The Global Catalogue of Microorganisms (GCM) 10K type strain sequencing project: providing services to taxonomists for standard genome sequencing and annotation.</title>
        <authorList>
            <consortium name="The Broad Institute Genomics Platform"/>
            <consortium name="The Broad Institute Genome Sequencing Center for Infectious Disease"/>
            <person name="Wu L."/>
            <person name="Ma J."/>
        </authorList>
    </citation>
    <scope>NUCLEOTIDE SEQUENCE [LARGE SCALE GENOMIC DNA]</scope>
    <source>
        <strain evidence="5">JCM 12607</strain>
    </source>
</reference>
<dbReference type="InterPro" id="IPR012001">
    <property type="entry name" value="Thiamin_PyroP_enz_TPP-bd_dom"/>
</dbReference>
<sequence length="214" mass="23101">MPRAFGIPGTHNLEIYRHLAAHRIEHLNPRHEQGAGYAADAYARVSGRPGVAITTTGPALLNIAAAVGQAYSDSVPLLVVSPGMPLHHPGSRPACCTRCAARPRRCGASRPSATGCPRSRRSAWRSPAPSPSSVRGAPAPYTSRSRWTCSPPRNRPGRYAPPRRPPPRRRIRTPSRRPPRRCARPPGPRSCSAAVRAAPPPSACGWPRSWAPPW</sequence>
<feature type="compositionally biased region" description="Basic residues" evidence="2">
    <location>
        <begin position="165"/>
        <end position="183"/>
    </location>
</feature>
<dbReference type="PANTHER" id="PTHR18968:SF13">
    <property type="entry name" value="ACETOLACTATE SYNTHASE CATALYTIC SUBUNIT, MITOCHONDRIAL"/>
    <property type="match status" value="1"/>
</dbReference>
<evidence type="ECO:0000313" key="4">
    <source>
        <dbReference type="EMBL" id="MFD0625881.1"/>
    </source>
</evidence>
<feature type="region of interest" description="Disordered" evidence="2">
    <location>
        <begin position="105"/>
        <end position="214"/>
    </location>
</feature>
<dbReference type="CDD" id="cd07035">
    <property type="entry name" value="TPP_PYR_POX_like"/>
    <property type="match status" value="1"/>
</dbReference>
<feature type="compositionally biased region" description="Low complexity" evidence="2">
    <location>
        <begin position="124"/>
        <end position="140"/>
    </location>
</feature>
<comment type="similarity">
    <text evidence="1">Belongs to the TPP enzyme family.</text>
</comment>
<organism evidence="4 5">
    <name type="scientific">Streptomyces sanglieri</name>
    <dbReference type="NCBI Taxonomy" id="193460"/>
    <lineage>
        <taxon>Bacteria</taxon>
        <taxon>Bacillati</taxon>
        <taxon>Actinomycetota</taxon>
        <taxon>Actinomycetes</taxon>
        <taxon>Kitasatosporales</taxon>
        <taxon>Streptomycetaceae</taxon>
        <taxon>Streptomyces</taxon>
    </lineage>
</organism>
<accession>A0ABW2WZ08</accession>
<dbReference type="Pfam" id="PF02776">
    <property type="entry name" value="TPP_enzyme_N"/>
    <property type="match status" value="1"/>
</dbReference>
<dbReference type="EMBL" id="JBHTGL010000008">
    <property type="protein sequence ID" value="MFD0625881.1"/>
    <property type="molecule type" value="Genomic_DNA"/>
</dbReference>